<keyword evidence="1" id="KW-0472">Membrane</keyword>
<evidence type="ECO:0000313" key="2">
    <source>
        <dbReference type="EMBL" id="MFD2866064.1"/>
    </source>
</evidence>
<evidence type="ECO:0008006" key="4">
    <source>
        <dbReference type="Google" id="ProtNLM"/>
    </source>
</evidence>
<feature type="transmembrane region" description="Helical" evidence="1">
    <location>
        <begin position="44"/>
        <end position="62"/>
    </location>
</feature>
<proteinExistence type="predicted"/>
<evidence type="ECO:0000256" key="1">
    <source>
        <dbReference type="SAM" id="Phobius"/>
    </source>
</evidence>
<sequence>MNQSIPPETIIKLSKWKIVWLIAMFVVAIGGIASLIQGGSIPKYIMAIVSIIIGSGLVYAEYRNLLELNKPQLIISTKGIQTSDDEFHPWQTISNEKLIPLGSIKPTWFLWFESPGGNRKIHLDGLNKSPNEIIELVKLYKALAYSLPGQETDDQ</sequence>
<comment type="caution">
    <text evidence="2">The sequence shown here is derived from an EMBL/GenBank/DDBJ whole genome shotgun (WGS) entry which is preliminary data.</text>
</comment>
<feature type="transmembrane region" description="Helical" evidence="1">
    <location>
        <begin position="18"/>
        <end position="38"/>
    </location>
</feature>
<dbReference type="RefSeq" id="WP_377129376.1">
    <property type="nucleotide sequence ID" value="NZ_JBHUHN010000001.1"/>
</dbReference>
<dbReference type="Proteomes" id="UP001597601">
    <property type="component" value="Unassembled WGS sequence"/>
</dbReference>
<name>A0ABW5XQK6_9SPHI</name>
<reference evidence="3" key="1">
    <citation type="journal article" date="2019" name="Int. J. Syst. Evol. Microbiol.">
        <title>The Global Catalogue of Microorganisms (GCM) 10K type strain sequencing project: providing services to taxonomists for standard genome sequencing and annotation.</title>
        <authorList>
            <consortium name="The Broad Institute Genomics Platform"/>
            <consortium name="The Broad Institute Genome Sequencing Center for Infectious Disease"/>
            <person name="Wu L."/>
            <person name="Ma J."/>
        </authorList>
    </citation>
    <scope>NUCLEOTIDE SEQUENCE [LARGE SCALE GENOMIC DNA]</scope>
    <source>
        <strain evidence="3">KCTC 52232</strain>
    </source>
</reference>
<organism evidence="2 3">
    <name type="scientific">Mucilaginibacter antarcticus</name>
    <dbReference type="NCBI Taxonomy" id="1855725"/>
    <lineage>
        <taxon>Bacteria</taxon>
        <taxon>Pseudomonadati</taxon>
        <taxon>Bacteroidota</taxon>
        <taxon>Sphingobacteriia</taxon>
        <taxon>Sphingobacteriales</taxon>
        <taxon>Sphingobacteriaceae</taxon>
        <taxon>Mucilaginibacter</taxon>
    </lineage>
</organism>
<evidence type="ECO:0000313" key="3">
    <source>
        <dbReference type="Proteomes" id="UP001597601"/>
    </source>
</evidence>
<gene>
    <name evidence="2" type="ORF">ACFSYC_15310</name>
</gene>
<keyword evidence="3" id="KW-1185">Reference proteome</keyword>
<dbReference type="EMBL" id="JBHUON010000020">
    <property type="protein sequence ID" value="MFD2866064.1"/>
    <property type="molecule type" value="Genomic_DNA"/>
</dbReference>
<accession>A0ABW5XQK6</accession>
<protein>
    <recommendedName>
        <fullName evidence="4">PH (Pleckstrin Homology) domain-containing protein</fullName>
    </recommendedName>
</protein>
<keyword evidence="1" id="KW-0812">Transmembrane</keyword>
<keyword evidence="1" id="KW-1133">Transmembrane helix</keyword>